<dbReference type="EMBL" id="ASHM01120751">
    <property type="protein sequence ID" value="PNX56763.1"/>
    <property type="molecule type" value="Genomic_DNA"/>
</dbReference>
<protein>
    <submittedName>
        <fullName evidence="1">Uncharacterized protein</fullName>
    </submittedName>
</protein>
<reference evidence="1 2" key="2">
    <citation type="journal article" date="2017" name="Front. Plant Sci.">
        <title>Gene Classification and Mining of Molecular Markers Useful in Red Clover (Trifolium pratense) Breeding.</title>
        <authorList>
            <person name="Istvanek J."/>
            <person name="Dluhosova J."/>
            <person name="Dluhos P."/>
            <person name="Patkova L."/>
            <person name="Nedelnik J."/>
            <person name="Repkova J."/>
        </authorList>
    </citation>
    <scope>NUCLEOTIDE SEQUENCE [LARGE SCALE GENOMIC DNA]</scope>
    <source>
        <strain evidence="2">cv. Tatra</strain>
        <tissue evidence="1">Young leaves</tissue>
    </source>
</reference>
<dbReference type="Proteomes" id="UP000236291">
    <property type="component" value="Unassembled WGS sequence"/>
</dbReference>
<organism evidence="1 2">
    <name type="scientific">Trifolium pratense</name>
    <name type="common">Red clover</name>
    <dbReference type="NCBI Taxonomy" id="57577"/>
    <lineage>
        <taxon>Eukaryota</taxon>
        <taxon>Viridiplantae</taxon>
        <taxon>Streptophyta</taxon>
        <taxon>Embryophyta</taxon>
        <taxon>Tracheophyta</taxon>
        <taxon>Spermatophyta</taxon>
        <taxon>Magnoliopsida</taxon>
        <taxon>eudicotyledons</taxon>
        <taxon>Gunneridae</taxon>
        <taxon>Pentapetalae</taxon>
        <taxon>rosids</taxon>
        <taxon>fabids</taxon>
        <taxon>Fabales</taxon>
        <taxon>Fabaceae</taxon>
        <taxon>Papilionoideae</taxon>
        <taxon>50 kb inversion clade</taxon>
        <taxon>NPAAA clade</taxon>
        <taxon>Hologalegina</taxon>
        <taxon>IRL clade</taxon>
        <taxon>Trifolieae</taxon>
        <taxon>Trifolium</taxon>
    </lineage>
</organism>
<name>A0A2K3JRU2_TRIPR</name>
<dbReference type="AlphaFoldDB" id="A0A2K3JRU2"/>
<proteinExistence type="predicted"/>
<gene>
    <name evidence="1" type="ORF">L195_g058364</name>
</gene>
<evidence type="ECO:0000313" key="1">
    <source>
        <dbReference type="EMBL" id="PNX56763.1"/>
    </source>
</evidence>
<sequence length="63" mass="7092">MTMLHYAEGVKKTKRGVIVEDWNPEFIWRPRAAWEVMPRSVVGQGATTRSVMDLTCGVVAICI</sequence>
<comment type="caution">
    <text evidence="1">The sequence shown here is derived from an EMBL/GenBank/DDBJ whole genome shotgun (WGS) entry which is preliminary data.</text>
</comment>
<evidence type="ECO:0000313" key="2">
    <source>
        <dbReference type="Proteomes" id="UP000236291"/>
    </source>
</evidence>
<reference evidence="1 2" key="1">
    <citation type="journal article" date="2014" name="Am. J. Bot.">
        <title>Genome assembly and annotation for red clover (Trifolium pratense; Fabaceae).</title>
        <authorList>
            <person name="Istvanek J."/>
            <person name="Jaros M."/>
            <person name="Krenek A."/>
            <person name="Repkova J."/>
        </authorList>
    </citation>
    <scope>NUCLEOTIDE SEQUENCE [LARGE SCALE GENOMIC DNA]</scope>
    <source>
        <strain evidence="2">cv. Tatra</strain>
        <tissue evidence="1">Young leaves</tissue>
    </source>
</reference>
<accession>A0A2K3JRU2</accession>